<evidence type="ECO:0000256" key="4">
    <source>
        <dbReference type="ARBA" id="ARBA00022598"/>
    </source>
</evidence>
<feature type="domain" description="Asn/Gln amidotransferase" evidence="12">
    <location>
        <begin position="330"/>
        <end position="477"/>
    </location>
</feature>
<evidence type="ECO:0000256" key="6">
    <source>
        <dbReference type="ARBA" id="ARBA00022840"/>
    </source>
</evidence>
<dbReference type="SUPFAM" id="SSF89095">
    <property type="entry name" value="GatB/YqeY motif"/>
    <property type="match status" value="1"/>
</dbReference>
<gene>
    <name evidence="11 13" type="primary">gatB</name>
    <name evidence="13" type="ORF">ENJ10_00875</name>
</gene>
<comment type="caution">
    <text evidence="13">The sequence shown here is derived from an EMBL/GenBank/DDBJ whole genome shotgun (WGS) entry which is preliminary data.</text>
</comment>
<dbReference type="InterPro" id="IPR018027">
    <property type="entry name" value="Asn/Gln_amidotransferase"/>
</dbReference>
<evidence type="ECO:0000256" key="8">
    <source>
        <dbReference type="ARBA" id="ARBA00024799"/>
    </source>
</evidence>
<dbReference type="NCBIfam" id="NF004015">
    <property type="entry name" value="PRK05477.1-5"/>
    <property type="match status" value="1"/>
</dbReference>
<dbReference type="Gene3D" id="1.10.10.410">
    <property type="match status" value="1"/>
</dbReference>
<dbReference type="InterPro" id="IPR003789">
    <property type="entry name" value="Asn/Gln_tRNA_amidoTrase-B-like"/>
</dbReference>
<evidence type="ECO:0000313" key="13">
    <source>
        <dbReference type="EMBL" id="HED09217.1"/>
    </source>
</evidence>
<dbReference type="SMART" id="SM00845">
    <property type="entry name" value="GatB_Yqey"/>
    <property type="match status" value="1"/>
</dbReference>
<dbReference type="FunFam" id="1.10.10.410:FF:000001">
    <property type="entry name" value="Aspartyl/glutamyl-tRNA(Asn/Gln) amidotransferase subunit B"/>
    <property type="match status" value="1"/>
</dbReference>
<dbReference type="GO" id="GO:0006412">
    <property type="term" value="P:translation"/>
    <property type="evidence" value="ECO:0007669"/>
    <property type="project" value="UniProtKB-UniRule"/>
</dbReference>
<dbReference type="Proteomes" id="UP000886005">
    <property type="component" value="Unassembled WGS sequence"/>
</dbReference>
<evidence type="ECO:0000256" key="1">
    <source>
        <dbReference type="ARBA" id="ARBA00005306"/>
    </source>
</evidence>
<dbReference type="InterPro" id="IPR017958">
    <property type="entry name" value="Gln-tRNA_amidoTrfase_suB_CS"/>
</dbReference>
<proteinExistence type="inferred from homology"/>
<keyword evidence="7 11" id="KW-0648">Protein biosynthesis</keyword>
<sequence length="479" mass="53744">MKYEVVIGLEIHAQLSTRTKIFCGCSTAFGAQPNTQVCPVCLGMPGSLPVLNKQVVHYALKMGLATRSKINRRNIFARKNYFYADLPKGYQISQFELPICEHGVLEIPSGEGTKKIGITRIHMEEDAGKSIHDEAFVSKHETLVDLNRCGVPLIEIVSEPDLRSAADAAAYVTKMRQLVRYLGICDGNMEEGSLRCDANVSIRPVGQTTLGTKTELKNMNSIKNVEKAISYEIKRQTEILEDGGNIVQQTLLWDPDKNEARPMRGKEDSHDYRYFPDPDLAEVYIDEPWLQRAQEELPELPDARRLRFERELGLPAYDAELLTSSREVADYFEETLSRTNNAKKTSNWVMGEVLRLSKEKNCSVRELPVTAARLAELMQAVEKGEVSQSAAKTVFEAMDKDDAPVKVLIEKLGLKQLSDVSALEEIIDRIFAENPDKVESYKNGKTKLMGFFMGSVMRISQGKADPQKVSAMLREKLSS</sequence>
<keyword evidence="4 11" id="KW-0436">Ligase</keyword>
<dbReference type="NCBIfam" id="TIGR00133">
    <property type="entry name" value="gatB"/>
    <property type="match status" value="1"/>
</dbReference>
<dbReference type="EC" id="6.3.5.-" evidence="11"/>
<evidence type="ECO:0000259" key="12">
    <source>
        <dbReference type="SMART" id="SM00845"/>
    </source>
</evidence>
<evidence type="ECO:0000256" key="10">
    <source>
        <dbReference type="ARBA" id="ARBA00047913"/>
    </source>
</evidence>
<dbReference type="GO" id="GO:0050567">
    <property type="term" value="F:glutaminyl-tRNA synthase (glutamine-hydrolyzing) activity"/>
    <property type="evidence" value="ECO:0007669"/>
    <property type="project" value="UniProtKB-UniRule"/>
</dbReference>
<evidence type="ECO:0000256" key="7">
    <source>
        <dbReference type="ARBA" id="ARBA00022917"/>
    </source>
</evidence>
<dbReference type="SUPFAM" id="SSF55931">
    <property type="entry name" value="Glutamine synthetase/guanido kinase"/>
    <property type="match status" value="1"/>
</dbReference>
<evidence type="ECO:0000256" key="9">
    <source>
        <dbReference type="ARBA" id="ARBA00047380"/>
    </source>
</evidence>
<reference evidence="13" key="1">
    <citation type="journal article" date="2020" name="mSystems">
        <title>Genome- and Community-Level Interaction Insights into Carbon Utilization and Element Cycling Functions of Hydrothermarchaeota in Hydrothermal Sediment.</title>
        <authorList>
            <person name="Zhou Z."/>
            <person name="Liu Y."/>
            <person name="Xu W."/>
            <person name="Pan J."/>
            <person name="Luo Z.H."/>
            <person name="Li M."/>
        </authorList>
    </citation>
    <scope>NUCLEOTIDE SEQUENCE [LARGE SCALE GENOMIC DNA]</scope>
    <source>
        <strain evidence="13">HyVt-456</strain>
    </source>
</reference>
<dbReference type="AlphaFoldDB" id="A0A7V1LKJ7"/>
<dbReference type="NCBIfam" id="NF004014">
    <property type="entry name" value="PRK05477.1-4"/>
    <property type="match status" value="1"/>
</dbReference>
<dbReference type="Gene3D" id="1.10.150.380">
    <property type="entry name" value="GatB domain, N-terminal subdomain"/>
    <property type="match status" value="1"/>
</dbReference>
<comment type="catalytic activity">
    <reaction evidence="9 11">
        <text>L-aspartyl-tRNA(Asn) + L-glutamine + ATP + H2O = L-asparaginyl-tRNA(Asn) + L-glutamate + ADP + phosphate + 2 H(+)</text>
        <dbReference type="Rhea" id="RHEA:14513"/>
        <dbReference type="Rhea" id="RHEA-COMP:9674"/>
        <dbReference type="Rhea" id="RHEA-COMP:9677"/>
        <dbReference type="ChEBI" id="CHEBI:15377"/>
        <dbReference type="ChEBI" id="CHEBI:15378"/>
        <dbReference type="ChEBI" id="CHEBI:29985"/>
        <dbReference type="ChEBI" id="CHEBI:30616"/>
        <dbReference type="ChEBI" id="CHEBI:43474"/>
        <dbReference type="ChEBI" id="CHEBI:58359"/>
        <dbReference type="ChEBI" id="CHEBI:78515"/>
        <dbReference type="ChEBI" id="CHEBI:78516"/>
        <dbReference type="ChEBI" id="CHEBI:456216"/>
    </reaction>
</comment>
<protein>
    <recommendedName>
        <fullName evidence="3 11">Aspartyl/glutamyl-tRNA(Asn/Gln) amidotransferase subunit B</fullName>
        <shortName evidence="11">Asp/Glu-ADT subunit B</shortName>
        <ecNumber evidence="11">6.3.5.-</ecNumber>
    </recommendedName>
</protein>
<dbReference type="PANTHER" id="PTHR11659:SF0">
    <property type="entry name" value="GLUTAMYL-TRNA(GLN) AMIDOTRANSFERASE SUBUNIT B, MITOCHONDRIAL"/>
    <property type="match status" value="1"/>
</dbReference>
<dbReference type="InterPro" id="IPR014746">
    <property type="entry name" value="Gln_synth/guanido_kin_cat_dom"/>
</dbReference>
<comment type="function">
    <text evidence="8 11">Allows the formation of correctly charged Asn-tRNA(Asn) or Gln-tRNA(Gln) through the transamidation of misacylated Asp-tRNA(Asn) or Glu-tRNA(Gln) in organisms which lack either or both of asparaginyl-tRNA or glutaminyl-tRNA synthetases. The reaction takes place in the presence of glutamine and ATP through an activated phospho-Asp-tRNA(Asn) or phospho-Glu-tRNA(Gln).</text>
</comment>
<dbReference type="InterPro" id="IPR042114">
    <property type="entry name" value="GatB_C_1"/>
</dbReference>
<organism evidence="13">
    <name type="scientific">Caldithrix abyssi</name>
    <dbReference type="NCBI Taxonomy" id="187145"/>
    <lineage>
        <taxon>Bacteria</taxon>
        <taxon>Pseudomonadati</taxon>
        <taxon>Calditrichota</taxon>
        <taxon>Calditrichia</taxon>
        <taxon>Calditrichales</taxon>
        <taxon>Calditrichaceae</taxon>
        <taxon>Caldithrix</taxon>
    </lineage>
</organism>
<dbReference type="Pfam" id="PF02934">
    <property type="entry name" value="GatB_N"/>
    <property type="match status" value="1"/>
</dbReference>
<evidence type="ECO:0000256" key="2">
    <source>
        <dbReference type="ARBA" id="ARBA00011123"/>
    </source>
</evidence>
<keyword evidence="5 11" id="KW-0547">Nucleotide-binding</keyword>
<keyword evidence="6 11" id="KW-0067">ATP-binding</keyword>
<dbReference type="PANTHER" id="PTHR11659">
    <property type="entry name" value="GLUTAMYL-TRNA GLN AMIDOTRANSFERASE SUBUNIT B MITOCHONDRIAL AND PROKARYOTIC PET112-RELATED"/>
    <property type="match status" value="1"/>
</dbReference>
<dbReference type="InterPro" id="IPR017959">
    <property type="entry name" value="Asn/Gln-tRNA_amidoTrfase_suB/E"/>
</dbReference>
<dbReference type="NCBIfam" id="NF004012">
    <property type="entry name" value="PRK05477.1-2"/>
    <property type="match status" value="1"/>
</dbReference>
<comment type="catalytic activity">
    <reaction evidence="10 11">
        <text>L-glutamyl-tRNA(Gln) + L-glutamine + ATP + H2O = L-glutaminyl-tRNA(Gln) + L-glutamate + ADP + phosphate + H(+)</text>
        <dbReference type="Rhea" id="RHEA:17521"/>
        <dbReference type="Rhea" id="RHEA-COMP:9681"/>
        <dbReference type="Rhea" id="RHEA-COMP:9684"/>
        <dbReference type="ChEBI" id="CHEBI:15377"/>
        <dbReference type="ChEBI" id="CHEBI:15378"/>
        <dbReference type="ChEBI" id="CHEBI:29985"/>
        <dbReference type="ChEBI" id="CHEBI:30616"/>
        <dbReference type="ChEBI" id="CHEBI:43474"/>
        <dbReference type="ChEBI" id="CHEBI:58359"/>
        <dbReference type="ChEBI" id="CHEBI:78520"/>
        <dbReference type="ChEBI" id="CHEBI:78521"/>
        <dbReference type="ChEBI" id="CHEBI:456216"/>
    </reaction>
</comment>
<dbReference type="InterPro" id="IPR006075">
    <property type="entry name" value="Asn/Gln-tRNA_Trfase_suB/E_cat"/>
</dbReference>
<dbReference type="PROSITE" id="PS01234">
    <property type="entry name" value="GATB"/>
    <property type="match status" value="1"/>
</dbReference>
<dbReference type="FunFam" id="1.10.150.380:FF:000001">
    <property type="entry name" value="Aspartyl/glutamyl-tRNA(Asn/Gln) amidotransferase subunit B"/>
    <property type="match status" value="1"/>
</dbReference>
<evidence type="ECO:0000256" key="5">
    <source>
        <dbReference type="ARBA" id="ARBA00022741"/>
    </source>
</evidence>
<dbReference type="InterPro" id="IPR023168">
    <property type="entry name" value="GatB_Yqey_C_2"/>
</dbReference>
<dbReference type="InterPro" id="IPR004413">
    <property type="entry name" value="GatB"/>
</dbReference>
<dbReference type="EMBL" id="DRLD01000023">
    <property type="protein sequence ID" value="HED09217.1"/>
    <property type="molecule type" value="Genomic_DNA"/>
</dbReference>
<dbReference type="GO" id="GO:0005524">
    <property type="term" value="F:ATP binding"/>
    <property type="evidence" value="ECO:0007669"/>
    <property type="project" value="UniProtKB-KW"/>
</dbReference>
<comment type="subunit">
    <text evidence="2 11">Heterotrimer of A, B and C subunits.</text>
</comment>
<name>A0A7V1LKJ7_CALAY</name>
<evidence type="ECO:0000256" key="3">
    <source>
        <dbReference type="ARBA" id="ARBA00016923"/>
    </source>
</evidence>
<dbReference type="GO" id="GO:0070681">
    <property type="term" value="P:glutaminyl-tRNAGln biosynthesis via transamidation"/>
    <property type="evidence" value="ECO:0007669"/>
    <property type="project" value="TreeGrafter"/>
</dbReference>
<accession>A0A7V1LKJ7</accession>
<dbReference type="Pfam" id="PF02637">
    <property type="entry name" value="GatB_Yqey"/>
    <property type="match status" value="1"/>
</dbReference>
<evidence type="ECO:0000256" key="11">
    <source>
        <dbReference type="HAMAP-Rule" id="MF_00121"/>
    </source>
</evidence>
<comment type="similarity">
    <text evidence="1 11">Belongs to the GatB/GatE family. GatB subfamily.</text>
</comment>
<dbReference type="HAMAP" id="MF_00121">
    <property type="entry name" value="GatB"/>
    <property type="match status" value="1"/>
</dbReference>